<dbReference type="EMBL" id="CAJHIT010000006">
    <property type="protein sequence ID" value="CAD6502557.1"/>
    <property type="molecule type" value="Genomic_DNA"/>
</dbReference>
<proteinExistence type="predicted"/>
<protein>
    <submittedName>
        <fullName evidence="2">BgTH12-05148</fullName>
    </submittedName>
</protein>
<comment type="caution">
    <text evidence="2">The sequence shown here is derived from an EMBL/GenBank/DDBJ whole genome shotgun (WGS) entry which is preliminary data.</text>
</comment>
<sequence>MSKHENPNGISHQLNIISPAVKVGALAGASGMLVGAFAGIIRSTSPILFSLASGIQCFTLGATITGFRAIVSQKWPKSNSIEHEKIIVSTIAGALGGGTSGAIFRGRRNVLPGAVMFAIFGAVGQALTDKISNRELNSIAPDPESKVSWLNSRWSPVKTISNEEYENIMSEKLLQIKAEIALVDDRIKYLKSQNRPE</sequence>
<dbReference type="AlphaFoldDB" id="A0A9W4D267"/>
<dbReference type="PANTHER" id="PTHR41390:SF1">
    <property type="entry name" value="NADH-UBIQUINONE OXIDOREDUCTASE 213 KDA SUBUNIT"/>
    <property type="match status" value="1"/>
</dbReference>
<evidence type="ECO:0000256" key="1">
    <source>
        <dbReference type="SAM" id="Phobius"/>
    </source>
</evidence>
<reference evidence="2" key="1">
    <citation type="submission" date="2020-10" db="EMBL/GenBank/DDBJ databases">
        <authorList>
            <person name="Muller C M."/>
        </authorList>
    </citation>
    <scope>NUCLEOTIDE SEQUENCE</scope>
    <source>
        <strain evidence="2">THUN-12</strain>
    </source>
</reference>
<feature type="transmembrane region" description="Helical" evidence="1">
    <location>
        <begin position="86"/>
        <end position="104"/>
    </location>
</feature>
<accession>A0A9W4D267</accession>
<keyword evidence="1" id="KW-1133">Transmembrane helix</keyword>
<keyword evidence="1" id="KW-0812">Transmembrane</keyword>
<name>A0A9W4D267_BLUGR</name>
<gene>
    <name evidence="2" type="ORF">BGTH12_LOCUS3915</name>
</gene>
<evidence type="ECO:0000313" key="3">
    <source>
        <dbReference type="Proteomes" id="UP000683417"/>
    </source>
</evidence>
<evidence type="ECO:0000313" key="2">
    <source>
        <dbReference type="EMBL" id="CAD6502557.1"/>
    </source>
</evidence>
<keyword evidence="1" id="KW-0472">Membrane</keyword>
<dbReference type="Proteomes" id="UP000683417">
    <property type="component" value="Unassembled WGS sequence"/>
</dbReference>
<organism evidence="2 3">
    <name type="scientific">Blumeria graminis f. sp. triticale</name>
    <dbReference type="NCBI Taxonomy" id="1689686"/>
    <lineage>
        <taxon>Eukaryota</taxon>
        <taxon>Fungi</taxon>
        <taxon>Dikarya</taxon>
        <taxon>Ascomycota</taxon>
        <taxon>Pezizomycotina</taxon>
        <taxon>Leotiomycetes</taxon>
        <taxon>Erysiphales</taxon>
        <taxon>Erysiphaceae</taxon>
        <taxon>Blumeria</taxon>
    </lineage>
</organism>
<feature type="transmembrane region" description="Helical" evidence="1">
    <location>
        <begin position="20"/>
        <end position="41"/>
    </location>
</feature>
<dbReference type="PANTHER" id="PTHR41390">
    <property type="entry name" value="CHROMOSOME 7, WHOLE GENOME SHOTGUN SEQUENCE"/>
    <property type="match status" value="1"/>
</dbReference>
<feature type="transmembrane region" description="Helical" evidence="1">
    <location>
        <begin position="110"/>
        <end position="128"/>
    </location>
</feature>
<feature type="transmembrane region" description="Helical" evidence="1">
    <location>
        <begin position="47"/>
        <end position="65"/>
    </location>
</feature>